<dbReference type="Proteomes" id="UP000001844">
    <property type="component" value="Chromosome"/>
</dbReference>
<dbReference type="OrthoDB" id="7061165at2"/>
<protein>
    <submittedName>
        <fullName evidence="1">Uncharacterized protein</fullName>
    </submittedName>
</protein>
<dbReference type="AlphaFoldDB" id="D5BZN6"/>
<sequence length="230" mass="27275">MRRPDFARTNLSGLADRDLEFLIENMPQPGGSYQEIAKLINDLPTTLESMLTSEYVFQMIRDQQRQILNISPFLLFSVLLRRSLARPKSSLDRQVINYLANLLTLFIRTDRVYRVELGDSEPREYVVDLLQDVQEADPHRQFITYAHIGNYALWLTGLQLDWLEYRHRYHRRPIDTQYYVASGQSNFGQAARHRLAREFSLEDVFLRLAMRFEYYKQGLNYMTRHFVPMG</sequence>
<reference evidence="2" key="1">
    <citation type="submission" date="2010-04" db="EMBL/GenBank/DDBJ databases">
        <title>Complete genome sequence of Nitrosococcus halophilus Nc4, a salt-adapted, aerobic obligate ammonia-oxidizing sulfur purple bacterium.</title>
        <authorList>
            <consortium name="US DOE Joint Genome Institute"/>
            <person name="Campbell M.A."/>
            <person name="Malfatti S.A."/>
            <person name="Chain P.S.G."/>
            <person name="Heidelberg J.F."/>
            <person name="Ward B.B."/>
            <person name="Klotz M.G."/>
        </authorList>
    </citation>
    <scope>NUCLEOTIDE SEQUENCE [LARGE SCALE GENOMIC DNA]</scope>
    <source>
        <strain evidence="2">Nc4</strain>
    </source>
</reference>
<dbReference type="STRING" id="472759.Nhal_1168"/>
<dbReference type="HOGENOM" id="CLU_1019169_0_0_6"/>
<dbReference type="RefSeq" id="WP_013032222.1">
    <property type="nucleotide sequence ID" value="NC_013960.1"/>
</dbReference>
<evidence type="ECO:0000313" key="2">
    <source>
        <dbReference type="Proteomes" id="UP000001844"/>
    </source>
</evidence>
<dbReference type="KEGG" id="nhl:Nhal_1168"/>
<evidence type="ECO:0000313" key="1">
    <source>
        <dbReference type="EMBL" id="ADE14331.1"/>
    </source>
</evidence>
<organism evidence="1 2">
    <name type="scientific">Nitrosococcus halophilus (strain Nc4)</name>
    <dbReference type="NCBI Taxonomy" id="472759"/>
    <lineage>
        <taxon>Bacteria</taxon>
        <taxon>Pseudomonadati</taxon>
        <taxon>Pseudomonadota</taxon>
        <taxon>Gammaproteobacteria</taxon>
        <taxon>Chromatiales</taxon>
        <taxon>Chromatiaceae</taxon>
        <taxon>Nitrosococcus</taxon>
    </lineage>
</organism>
<dbReference type="eggNOG" id="ENOG5032V2B">
    <property type="taxonomic scope" value="Bacteria"/>
</dbReference>
<gene>
    <name evidence="1" type="ordered locus">Nhal_1168</name>
</gene>
<accession>D5BZN6</accession>
<dbReference type="EMBL" id="CP001798">
    <property type="protein sequence ID" value="ADE14331.1"/>
    <property type="molecule type" value="Genomic_DNA"/>
</dbReference>
<keyword evidence="2" id="KW-1185">Reference proteome</keyword>
<proteinExistence type="predicted"/>
<name>D5BZN6_NITHN</name>